<sequence>MTGSIRSNPKVNPDKEKVITGLKSKFQHQLQKRRYNLVFYEYLCTPHSSVIKIFDCDFRKLRMNHYTFSENLMFGKNMAKGFNVRVYVDVNQWGGKKGIHFINVKMDACEAIKMVFENQVLSTLLVELRRTSNVPYLCPFKGNYLYSFQNFSFTDKFLPNFTPLVNFTFGLDFYEFDKLLGTTKISGATNPKVGVKY</sequence>
<name>A0A0L0CRQ2_LUCCU</name>
<evidence type="ECO:0000313" key="2">
    <source>
        <dbReference type="Proteomes" id="UP000037069"/>
    </source>
</evidence>
<comment type="caution">
    <text evidence="1">The sequence shown here is derived from an EMBL/GenBank/DDBJ whole genome shotgun (WGS) entry which is preliminary data.</text>
</comment>
<dbReference type="InterPro" id="IPR010512">
    <property type="entry name" value="DUF1091"/>
</dbReference>
<dbReference type="Proteomes" id="UP000037069">
    <property type="component" value="Unassembled WGS sequence"/>
</dbReference>
<accession>A0A0L0CRQ2</accession>
<organism evidence="1 2">
    <name type="scientific">Lucilia cuprina</name>
    <name type="common">Green bottle fly</name>
    <name type="synonym">Australian sheep blowfly</name>
    <dbReference type="NCBI Taxonomy" id="7375"/>
    <lineage>
        <taxon>Eukaryota</taxon>
        <taxon>Metazoa</taxon>
        <taxon>Ecdysozoa</taxon>
        <taxon>Arthropoda</taxon>
        <taxon>Hexapoda</taxon>
        <taxon>Insecta</taxon>
        <taxon>Pterygota</taxon>
        <taxon>Neoptera</taxon>
        <taxon>Endopterygota</taxon>
        <taxon>Diptera</taxon>
        <taxon>Brachycera</taxon>
        <taxon>Muscomorpha</taxon>
        <taxon>Oestroidea</taxon>
        <taxon>Calliphoridae</taxon>
        <taxon>Luciliinae</taxon>
        <taxon>Lucilia</taxon>
    </lineage>
</organism>
<proteinExistence type="predicted"/>
<dbReference type="EMBL" id="JRES01000007">
    <property type="protein sequence ID" value="KNC34902.1"/>
    <property type="molecule type" value="Genomic_DNA"/>
</dbReference>
<dbReference type="OrthoDB" id="8061759at2759"/>
<dbReference type="Pfam" id="PF06477">
    <property type="entry name" value="DUF1091"/>
    <property type="match status" value="1"/>
</dbReference>
<gene>
    <name evidence="1" type="ORF">FF38_11084</name>
</gene>
<dbReference type="AlphaFoldDB" id="A0A0L0CRQ2"/>
<keyword evidence="2" id="KW-1185">Reference proteome</keyword>
<reference evidence="1 2" key="1">
    <citation type="journal article" date="2015" name="Nat. Commun.">
        <title>Lucilia cuprina genome unlocks parasitic fly biology to underpin future interventions.</title>
        <authorList>
            <person name="Anstead C.A."/>
            <person name="Korhonen P.K."/>
            <person name="Young N.D."/>
            <person name="Hall R.S."/>
            <person name="Jex A.R."/>
            <person name="Murali S.C."/>
            <person name="Hughes D.S."/>
            <person name="Lee S.F."/>
            <person name="Perry T."/>
            <person name="Stroehlein A.J."/>
            <person name="Ansell B.R."/>
            <person name="Breugelmans B."/>
            <person name="Hofmann A."/>
            <person name="Qu J."/>
            <person name="Dugan S."/>
            <person name="Lee S.L."/>
            <person name="Chao H."/>
            <person name="Dinh H."/>
            <person name="Han Y."/>
            <person name="Doddapaneni H.V."/>
            <person name="Worley K.C."/>
            <person name="Muzny D.M."/>
            <person name="Ioannidis P."/>
            <person name="Waterhouse R.M."/>
            <person name="Zdobnov E.M."/>
            <person name="James P.J."/>
            <person name="Bagnall N.H."/>
            <person name="Kotze A.C."/>
            <person name="Gibbs R.A."/>
            <person name="Richards S."/>
            <person name="Batterham P."/>
            <person name="Gasser R.B."/>
        </authorList>
    </citation>
    <scope>NUCLEOTIDE SEQUENCE [LARGE SCALE GENOMIC DNA]</scope>
    <source>
        <strain evidence="1 2">LS</strain>
        <tissue evidence="1">Full body</tissue>
    </source>
</reference>
<evidence type="ECO:0000313" key="1">
    <source>
        <dbReference type="EMBL" id="KNC34902.1"/>
    </source>
</evidence>
<dbReference type="PANTHER" id="PTHR20898:SF0">
    <property type="entry name" value="DAEDALUS ON 3-RELATED"/>
    <property type="match status" value="1"/>
</dbReference>
<protein>
    <submittedName>
        <fullName evidence="1">Uncharacterized protein</fullName>
    </submittedName>
</protein>
<dbReference type="PANTHER" id="PTHR20898">
    <property type="entry name" value="DAEDALUS ON 3-RELATED-RELATED"/>
    <property type="match status" value="1"/>
</dbReference>